<evidence type="ECO:0000313" key="19">
    <source>
        <dbReference type="Proteomes" id="UP000515145"/>
    </source>
</evidence>
<evidence type="ECO:0000256" key="7">
    <source>
        <dbReference type="ARBA" id="ARBA00022679"/>
    </source>
</evidence>
<dbReference type="InterPro" id="IPR027791">
    <property type="entry name" value="Galactosyl_T_C"/>
</dbReference>
<evidence type="ECO:0000313" key="20">
    <source>
        <dbReference type="RefSeq" id="XP_028284617.1"/>
    </source>
</evidence>
<name>A0A6P7K7M4_9TELE</name>
<dbReference type="UniPathway" id="UPA00378"/>
<keyword evidence="8" id="KW-0812">Transmembrane</keyword>
<gene>
    <name evidence="20" type="primary">LOC114450615</name>
</gene>
<dbReference type="InterPro" id="IPR029044">
    <property type="entry name" value="Nucleotide-diphossugar_trans"/>
</dbReference>
<dbReference type="Pfam" id="PF00652">
    <property type="entry name" value="Ricin_B_lectin"/>
    <property type="match status" value="1"/>
</dbReference>
<dbReference type="GO" id="GO:0000139">
    <property type="term" value="C:Golgi membrane"/>
    <property type="evidence" value="ECO:0007669"/>
    <property type="project" value="UniProtKB-SubCell"/>
</dbReference>
<evidence type="ECO:0000256" key="14">
    <source>
        <dbReference type="ARBA" id="ARBA00023157"/>
    </source>
</evidence>
<keyword evidence="14 16" id="KW-1015">Disulfide bond</keyword>
<keyword evidence="6 16" id="KW-0328">Glycosyltransferase</keyword>
<keyword evidence="13" id="KW-0472">Membrane</keyword>
<evidence type="ECO:0000256" key="12">
    <source>
        <dbReference type="ARBA" id="ARBA00023034"/>
    </source>
</evidence>
<dbReference type="PROSITE" id="PS50231">
    <property type="entry name" value="RICIN_B_LECTIN"/>
    <property type="match status" value="1"/>
</dbReference>
<comment type="cofactor">
    <cofactor evidence="1 16">
        <name>Mn(2+)</name>
        <dbReference type="ChEBI" id="CHEBI:29035"/>
    </cofactor>
</comment>
<keyword evidence="17" id="KW-0732">Signal</keyword>
<evidence type="ECO:0000256" key="16">
    <source>
        <dbReference type="RuleBase" id="RU361242"/>
    </source>
</evidence>
<dbReference type="AlphaFoldDB" id="A0A6P7K7M4"/>
<dbReference type="Gene3D" id="3.90.550.10">
    <property type="entry name" value="Spore Coat Polysaccharide Biosynthesis Protein SpsA, Chain A"/>
    <property type="match status" value="1"/>
</dbReference>
<keyword evidence="12 16" id="KW-0333">Golgi apparatus</keyword>
<keyword evidence="19" id="KW-1185">Reference proteome</keyword>
<comment type="subcellular location">
    <subcellularLocation>
        <location evidence="2 16">Golgi apparatus membrane</location>
        <topology evidence="2 16">Single-pass type II membrane protein</topology>
    </subcellularLocation>
</comment>
<evidence type="ECO:0000256" key="8">
    <source>
        <dbReference type="ARBA" id="ARBA00022692"/>
    </source>
</evidence>
<dbReference type="InterPro" id="IPR045885">
    <property type="entry name" value="GalNAc-T"/>
</dbReference>
<dbReference type="FunFam" id="3.90.550.10:FF:000416">
    <property type="entry name" value="Polypeptide N-acetylgalactosaminyltransferase"/>
    <property type="match status" value="1"/>
</dbReference>
<evidence type="ECO:0000256" key="13">
    <source>
        <dbReference type="ARBA" id="ARBA00023136"/>
    </source>
</evidence>
<dbReference type="InterPro" id="IPR001173">
    <property type="entry name" value="Glyco_trans_2-like"/>
</dbReference>
<accession>A0A6P7K7M4</accession>
<evidence type="ECO:0000256" key="10">
    <source>
        <dbReference type="ARBA" id="ARBA00022968"/>
    </source>
</evidence>
<evidence type="ECO:0000256" key="2">
    <source>
        <dbReference type="ARBA" id="ARBA00004323"/>
    </source>
</evidence>
<feature type="chain" id="PRO_5028147093" description="Polypeptide N-acetylgalactosaminyltransferase" evidence="17">
    <location>
        <begin position="31"/>
        <end position="642"/>
    </location>
</feature>
<dbReference type="Pfam" id="PF00535">
    <property type="entry name" value="Glycos_transf_2"/>
    <property type="match status" value="1"/>
</dbReference>
<evidence type="ECO:0000256" key="4">
    <source>
        <dbReference type="ARBA" id="ARBA00005680"/>
    </source>
</evidence>
<evidence type="ECO:0000256" key="15">
    <source>
        <dbReference type="ARBA" id="ARBA00023211"/>
    </source>
</evidence>
<comment type="similarity">
    <text evidence="4 16">Belongs to the glycosyltransferase 2 family. GalNAc-T subfamily.</text>
</comment>
<feature type="domain" description="Ricin B lectin" evidence="18">
    <location>
        <begin position="501"/>
        <end position="634"/>
    </location>
</feature>
<comment type="pathway">
    <text evidence="3 16">Protein modification; protein glycosylation.</text>
</comment>
<dbReference type="Pfam" id="PF02709">
    <property type="entry name" value="Glyco_transf_7C"/>
    <property type="match status" value="1"/>
</dbReference>
<organism evidence="19 20">
    <name type="scientific">Parambassis ranga</name>
    <name type="common">Indian glassy fish</name>
    <dbReference type="NCBI Taxonomy" id="210632"/>
    <lineage>
        <taxon>Eukaryota</taxon>
        <taxon>Metazoa</taxon>
        <taxon>Chordata</taxon>
        <taxon>Craniata</taxon>
        <taxon>Vertebrata</taxon>
        <taxon>Euteleostomi</taxon>
        <taxon>Actinopterygii</taxon>
        <taxon>Neopterygii</taxon>
        <taxon>Teleostei</taxon>
        <taxon>Neoteleostei</taxon>
        <taxon>Acanthomorphata</taxon>
        <taxon>Ovalentaria</taxon>
        <taxon>Ambassidae</taxon>
        <taxon>Parambassis</taxon>
    </lineage>
</organism>
<dbReference type="PANTHER" id="PTHR11675:SF36">
    <property type="entry name" value="POLYPEPTIDE N-ACETYLGALACTOSAMINYLTRANSFERASE 15"/>
    <property type="match status" value="1"/>
</dbReference>
<evidence type="ECO:0000259" key="18">
    <source>
        <dbReference type="SMART" id="SM00458"/>
    </source>
</evidence>
<evidence type="ECO:0000256" key="6">
    <source>
        <dbReference type="ARBA" id="ARBA00022676"/>
    </source>
</evidence>
<dbReference type="Proteomes" id="UP000515145">
    <property type="component" value="Chromosome 2"/>
</dbReference>
<dbReference type="InterPro" id="IPR035992">
    <property type="entry name" value="Ricin_B-like_lectins"/>
</dbReference>
<dbReference type="CDD" id="cd02510">
    <property type="entry name" value="pp-GalNAc-T"/>
    <property type="match status" value="1"/>
</dbReference>
<evidence type="ECO:0000256" key="5">
    <source>
        <dbReference type="ARBA" id="ARBA00012644"/>
    </source>
</evidence>
<dbReference type="GeneID" id="114450615"/>
<dbReference type="GO" id="GO:0004653">
    <property type="term" value="F:polypeptide N-acetylgalactosaminyltransferase activity"/>
    <property type="evidence" value="ECO:0007669"/>
    <property type="project" value="TreeGrafter"/>
</dbReference>
<dbReference type="InterPro" id="IPR000772">
    <property type="entry name" value="Ricin_B_lectin"/>
</dbReference>
<protein>
    <recommendedName>
        <fullName evidence="5 16">Polypeptide N-acetylgalactosaminyltransferase</fullName>
        <ecNumber evidence="16">2.4.1.-</ecNumber>
    </recommendedName>
    <alternativeName>
        <fullName evidence="16">Protein-UDP acetylgalactosaminyltransferase</fullName>
    </alternativeName>
</protein>
<reference evidence="20" key="1">
    <citation type="submission" date="2025-08" db="UniProtKB">
        <authorList>
            <consortium name="RefSeq"/>
        </authorList>
    </citation>
    <scope>IDENTIFICATION</scope>
</reference>
<dbReference type="GO" id="GO:0030246">
    <property type="term" value="F:carbohydrate binding"/>
    <property type="evidence" value="ECO:0007669"/>
    <property type="project" value="UniProtKB-KW"/>
</dbReference>
<evidence type="ECO:0000256" key="17">
    <source>
        <dbReference type="SAM" id="SignalP"/>
    </source>
</evidence>
<dbReference type="GO" id="GO:0006493">
    <property type="term" value="P:protein O-linked glycosylation"/>
    <property type="evidence" value="ECO:0007669"/>
    <property type="project" value="TreeGrafter"/>
</dbReference>
<proteinExistence type="inferred from homology"/>
<evidence type="ECO:0000256" key="9">
    <source>
        <dbReference type="ARBA" id="ARBA00022734"/>
    </source>
</evidence>
<dbReference type="SMART" id="SM00458">
    <property type="entry name" value="RICIN"/>
    <property type="match status" value="1"/>
</dbReference>
<evidence type="ECO:0000256" key="3">
    <source>
        <dbReference type="ARBA" id="ARBA00004922"/>
    </source>
</evidence>
<dbReference type="Gene3D" id="2.80.10.50">
    <property type="match status" value="1"/>
</dbReference>
<keyword evidence="10" id="KW-0735">Signal-anchor</keyword>
<dbReference type="SUPFAM" id="SSF50370">
    <property type="entry name" value="Ricin B-like lectins"/>
    <property type="match status" value="1"/>
</dbReference>
<dbReference type="SUPFAM" id="SSF53448">
    <property type="entry name" value="Nucleotide-diphospho-sugar transferases"/>
    <property type="match status" value="1"/>
</dbReference>
<keyword evidence="15 16" id="KW-0464">Manganese</keyword>
<dbReference type="OrthoDB" id="416652at2759"/>
<feature type="signal peptide" evidence="17">
    <location>
        <begin position="1"/>
        <end position="30"/>
    </location>
</feature>
<evidence type="ECO:0000256" key="11">
    <source>
        <dbReference type="ARBA" id="ARBA00022989"/>
    </source>
</evidence>
<evidence type="ECO:0000256" key="1">
    <source>
        <dbReference type="ARBA" id="ARBA00001936"/>
    </source>
</evidence>
<keyword evidence="7 16" id="KW-0808">Transferase</keyword>
<dbReference type="RefSeq" id="XP_028284617.1">
    <property type="nucleotide sequence ID" value="XM_028428816.1"/>
</dbReference>
<sequence>MRLWGRGTAVRRRMLCLWLLLLGFALVTLALSDFFNRDRERSIQNPGPPRRPLQRIPIPPELEVIVDSRDPALELGVDLTPLKSFQEDQLLFVPSTQGTKNTLQKKGSYKVLLPGKDANVVGAPTHGEMGKAVRLHLEGFEKDMELTAVQKYGFNEVVSERISLHRRLPEARHPECFGEQYSESLPRATVVICFHDEAWSTLLRTVHSVLDTAPKQYLQEVLLVDDLSQQGHLKTVLSEYVSHLDGVRLIRSTRRLGVGACRTLGAARAAGEVLVFMDSHCECHKGWLEPLLERVAQDRTRVLSPIMDVIDWQTFQYNATKWPVRGVFDWRLDFFWESIPQLQEKDPEMAVRPVQSPALGGGVVAIDRHFFQSLGAYDPGMLLWGAEEIELSIRVWSCGGSMEVVPCSRVAHLGRHHLPYRFPDQDLLQRNKIRIADTWMDAYRKIFYRRDTLAHFIRQSESPNITERLRLKRSLGCRNFHWFLTTVYPQLYIPQDRPAQSGELYSVGTGSCADYPSGQGPQGGAMSVAPCSGTGSQHCDLNSEGEVRWGPMGALCLDAKGERVVLAPCPTHRPTASRFQWKFIKLSGQLVHQQSQLCLEAVKEGGPREVSNSAGGGLFLRQCTHHPRQQWHFEQLVAPKGT</sequence>
<dbReference type="EC" id="2.4.1.-" evidence="16"/>
<keyword evidence="11" id="KW-1133">Transmembrane helix</keyword>
<dbReference type="InParanoid" id="A0A6P7K7M4"/>
<keyword evidence="9 16" id="KW-0430">Lectin</keyword>
<dbReference type="PANTHER" id="PTHR11675">
    <property type="entry name" value="N-ACETYLGALACTOSAMINYLTRANSFERASE"/>
    <property type="match status" value="1"/>
</dbReference>